<feature type="region of interest" description="Disordered" evidence="1">
    <location>
        <begin position="1"/>
        <end position="26"/>
    </location>
</feature>
<keyword evidence="2" id="KW-1185">Reference proteome</keyword>
<protein>
    <submittedName>
        <fullName evidence="3">Uncharacterized protein LOC113202881</fullName>
    </submittedName>
</protein>
<feature type="region of interest" description="Disordered" evidence="1">
    <location>
        <begin position="147"/>
        <end position="198"/>
    </location>
</feature>
<accession>A0A6J1S2S1</accession>
<feature type="region of interest" description="Disordered" evidence="1">
    <location>
        <begin position="121"/>
        <end position="140"/>
    </location>
</feature>
<gene>
    <name evidence="3" type="primary">LOC113202881</name>
</gene>
<dbReference type="KEGG" id="foc:113202881"/>
<evidence type="ECO:0000313" key="3">
    <source>
        <dbReference type="RefSeq" id="XP_026273111.1"/>
    </source>
</evidence>
<dbReference type="AlphaFoldDB" id="A0A6J1S2S1"/>
<proteinExistence type="predicted"/>
<sequence>MLADAPAEAAPAEAEPAPRRHGGAALASYGLSQSTLLAARSKSDMARSILADPGTAEKLQSGPGAGGVGRLPHVLLADDEEGGAFSEEYSLLHHQQAQAAQAGPAYSVLTDDGPVRVAAAPAALHHGSPRPSPPRYPAGPVRLSSPISWGRPSAPSLNTRQAASHAFLNPDSTTVPLPSRHHTDEGDMNAEEVGRLML</sequence>
<evidence type="ECO:0000256" key="1">
    <source>
        <dbReference type="SAM" id="MobiDB-lite"/>
    </source>
</evidence>
<feature type="compositionally biased region" description="Low complexity" evidence="1">
    <location>
        <begin position="1"/>
        <end position="15"/>
    </location>
</feature>
<evidence type="ECO:0000313" key="2">
    <source>
        <dbReference type="Proteomes" id="UP000504606"/>
    </source>
</evidence>
<dbReference type="RefSeq" id="XP_026273111.1">
    <property type="nucleotide sequence ID" value="XM_026417326.2"/>
</dbReference>
<dbReference type="Proteomes" id="UP000504606">
    <property type="component" value="Unplaced"/>
</dbReference>
<feature type="region of interest" description="Disordered" evidence="1">
    <location>
        <begin position="42"/>
        <end position="71"/>
    </location>
</feature>
<name>A0A6J1S2S1_FRAOC</name>
<dbReference type="GeneID" id="113202881"/>
<organism evidence="2 3">
    <name type="scientific">Frankliniella occidentalis</name>
    <name type="common">Western flower thrips</name>
    <name type="synonym">Euthrips occidentalis</name>
    <dbReference type="NCBI Taxonomy" id="133901"/>
    <lineage>
        <taxon>Eukaryota</taxon>
        <taxon>Metazoa</taxon>
        <taxon>Ecdysozoa</taxon>
        <taxon>Arthropoda</taxon>
        <taxon>Hexapoda</taxon>
        <taxon>Insecta</taxon>
        <taxon>Pterygota</taxon>
        <taxon>Neoptera</taxon>
        <taxon>Paraneoptera</taxon>
        <taxon>Thysanoptera</taxon>
        <taxon>Terebrantia</taxon>
        <taxon>Thripoidea</taxon>
        <taxon>Thripidae</taxon>
        <taxon>Frankliniella</taxon>
    </lineage>
</organism>
<reference evidence="3" key="1">
    <citation type="submission" date="2025-08" db="UniProtKB">
        <authorList>
            <consortium name="RefSeq"/>
        </authorList>
    </citation>
    <scope>IDENTIFICATION</scope>
    <source>
        <tissue evidence="3">Whole organism</tissue>
    </source>
</reference>